<proteinExistence type="inferred from homology"/>
<accession>A0A3L6RM97</accession>
<dbReference type="UniPathway" id="UPA00545">
    <property type="reaction ID" value="UER00824"/>
</dbReference>
<feature type="chain" id="PRO_5017852205" description="Pectate lyase" evidence="8">
    <location>
        <begin position="26"/>
        <end position="373"/>
    </location>
</feature>
<evidence type="ECO:0000313" key="10">
    <source>
        <dbReference type="EMBL" id="RLN05021.1"/>
    </source>
</evidence>
<keyword evidence="6 8" id="KW-0106">Calcium</keyword>
<dbReference type="InterPro" id="IPR002022">
    <property type="entry name" value="Pec_lyase"/>
</dbReference>
<evidence type="ECO:0000256" key="4">
    <source>
        <dbReference type="ARBA" id="ARBA00022723"/>
    </source>
</evidence>
<dbReference type="GO" id="GO:0045490">
    <property type="term" value="P:pectin catabolic process"/>
    <property type="evidence" value="ECO:0007669"/>
    <property type="project" value="UniProtKB-UniPathway"/>
</dbReference>
<name>A0A3L6RM97_PANMI</name>
<comment type="caution">
    <text evidence="10">The sequence shown here is derived from an EMBL/GenBank/DDBJ whole genome shotgun (WGS) entry which is preliminary data.</text>
</comment>
<dbReference type="EMBL" id="PQIB02000008">
    <property type="protein sequence ID" value="RLN05021.1"/>
    <property type="molecule type" value="Genomic_DNA"/>
</dbReference>
<dbReference type="Proteomes" id="UP000275267">
    <property type="component" value="Unassembled WGS sequence"/>
</dbReference>
<comment type="cofactor">
    <cofactor evidence="8">
        <name>Ca(2+)</name>
        <dbReference type="ChEBI" id="CHEBI:29108"/>
    </cofactor>
    <text evidence="8">Binds 1 Ca(2+) ion. Required for its activity.</text>
</comment>
<evidence type="ECO:0000256" key="1">
    <source>
        <dbReference type="ARBA" id="ARBA00000695"/>
    </source>
</evidence>
<evidence type="ECO:0000256" key="3">
    <source>
        <dbReference type="ARBA" id="ARBA00012272"/>
    </source>
</evidence>
<gene>
    <name evidence="10" type="ORF">C2845_PM13G08290</name>
</gene>
<dbReference type="EC" id="4.2.2.2" evidence="3 8"/>
<dbReference type="Pfam" id="PF00544">
    <property type="entry name" value="Pectate_lyase_4"/>
    <property type="match status" value="1"/>
</dbReference>
<evidence type="ECO:0000256" key="7">
    <source>
        <dbReference type="ARBA" id="ARBA00023239"/>
    </source>
</evidence>
<dbReference type="InterPro" id="IPR011050">
    <property type="entry name" value="Pectin_lyase_fold/virulence"/>
</dbReference>
<comment type="similarity">
    <text evidence="8">Belongs to the polysaccharide lyase 1 family.</text>
</comment>
<keyword evidence="4 8" id="KW-0479">Metal-binding</keyword>
<dbReference type="GO" id="GO:0046872">
    <property type="term" value="F:metal ion binding"/>
    <property type="evidence" value="ECO:0007669"/>
    <property type="project" value="UniProtKB-KW"/>
</dbReference>
<protein>
    <recommendedName>
        <fullName evidence="3 8">Pectate lyase</fullName>
        <ecNumber evidence="3 8">4.2.2.2</ecNumber>
    </recommendedName>
</protein>
<evidence type="ECO:0000259" key="9">
    <source>
        <dbReference type="SMART" id="SM00656"/>
    </source>
</evidence>
<dbReference type="InterPro" id="IPR012334">
    <property type="entry name" value="Pectin_lyas_fold"/>
</dbReference>
<evidence type="ECO:0000256" key="6">
    <source>
        <dbReference type="ARBA" id="ARBA00022837"/>
    </source>
</evidence>
<organism evidence="10 11">
    <name type="scientific">Panicum miliaceum</name>
    <name type="common">Proso millet</name>
    <name type="synonym">Broomcorn millet</name>
    <dbReference type="NCBI Taxonomy" id="4540"/>
    <lineage>
        <taxon>Eukaryota</taxon>
        <taxon>Viridiplantae</taxon>
        <taxon>Streptophyta</taxon>
        <taxon>Embryophyta</taxon>
        <taxon>Tracheophyta</taxon>
        <taxon>Spermatophyta</taxon>
        <taxon>Magnoliopsida</taxon>
        <taxon>Liliopsida</taxon>
        <taxon>Poales</taxon>
        <taxon>Poaceae</taxon>
        <taxon>PACMAD clade</taxon>
        <taxon>Panicoideae</taxon>
        <taxon>Panicodae</taxon>
        <taxon>Paniceae</taxon>
        <taxon>Panicinae</taxon>
        <taxon>Panicum</taxon>
        <taxon>Panicum sect. Panicum</taxon>
    </lineage>
</organism>
<dbReference type="InterPro" id="IPR045032">
    <property type="entry name" value="PEL"/>
</dbReference>
<evidence type="ECO:0000256" key="8">
    <source>
        <dbReference type="RuleBase" id="RU361123"/>
    </source>
</evidence>
<dbReference type="GO" id="GO:0030570">
    <property type="term" value="F:pectate lyase activity"/>
    <property type="evidence" value="ECO:0007669"/>
    <property type="project" value="UniProtKB-EC"/>
</dbReference>
<keyword evidence="11" id="KW-1185">Reference proteome</keyword>
<dbReference type="PANTHER" id="PTHR31683:SF74">
    <property type="entry name" value="PECTATE LYASE"/>
    <property type="match status" value="1"/>
</dbReference>
<dbReference type="Gene3D" id="2.160.20.10">
    <property type="entry name" value="Single-stranded right-handed beta-helix, Pectin lyase-like"/>
    <property type="match status" value="1"/>
</dbReference>
<sequence length="373" mass="40589">MASKEFLLLAFLFVLHGGATTNAHGANIIDRCWRRQPNWAANRQRLAVCSVGFAGKMRQNRGSGVIPYMVTDPGDDPVRPRPGTLRYGATVLTGKVWITFQRGMHIRLAQPLFVKSFTAIDGRGADVHIAGGAGIMLYQVNNVIIHELHIHDCRSQPAGQVVVPGGAVQPAGGMDGDAIRLVSSTKVWIDHNTLSRCEDGLLDVTVGSTDVTVSNNWFFNHDKVMLLGHDDGHAADRRMRVTVAFNRFGPNVNQRMPRIRHGYAHVVNNLYDGWGHYAIGGSMGPRVKSQGNMFVASGPDNKKVTRRMPAGGKDWDWASIGDSFQNGAFFKQTGSRVRPNYNKHQAFVAASANEVRSLTKDAGALSCSAGSAC</sequence>
<dbReference type="SUPFAM" id="SSF51126">
    <property type="entry name" value="Pectin lyase-like"/>
    <property type="match status" value="1"/>
</dbReference>
<comment type="catalytic activity">
    <reaction evidence="1 8">
        <text>Eliminative cleavage of (1-&gt;4)-alpha-D-galacturonan to give oligosaccharides with 4-deoxy-alpha-D-galact-4-enuronosyl groups at their non-reducing ends.</text>
        <dbReference type="EC" id="4.2.2.2"/>
    </reaction>
</comment>
<keyword evidence="5 8" id="KW-0732">Signal</keyword>
<feature type="signal peptide" evidence="8">
    <location>
        <begin position="1"/>
        <end position="25"/>
    </location>
</feature>
<reference evidence="11" key="1">
    <citation type="journal article" date="2019" name="Nat. Commun.">
        <title>The genome of broomcorn millet.</title>
        <authorList>
            <person name="Zou C."/>
            <person name="Miki D."/>
            <person name="Li D."/>
            <person name="Tang Q."/>
            <person name="Xiao L."/>
            <person name="Rajput S."/>
            <person name="Deng P."/>
            <person name="Jia W."/>
            <person name="Huang R."/>
            <person name="Zhang M."/>
            <person name="Sun Y."/>
            <person name="Hu J."/>
            <person name="Fu X."/>
            <person name="Schnable P.S."/>
            <person name="Li F."/>
            <person name="Zhang H."/>
            <person name="Feng B."/>
            <person name="Zhu X."/>
            <person name="Liu R."/>
            <person name="Schnable J.C."/>
            <person name="Zhu J.-K."/>
            <person name="Zhang H."/>
        </authorList>
    </citation>
    <scope>NUCLEOTIDE SEQUENCE [LARGE SCALE GENOMIC DNA]</scope>
</reference>
<comment type="pathway">
    <text evidence="2 8">Glycan metabolism; pectin degradation; 2-dehydro-3-deoxy-D-gluconate from pectin: step 2/5.</text>
</comment>
<dbReference type="InterPro" id="IPR018082">
    <property type="entry name" value="AmbAllergen"/>
</dbReference>
<dbReference type="PANTHER" id="PTHR31683">
    <property type="entry name" value="PECTATE LYASE 18-RELATED"/>
    <property type="match status" value="1"/>
</dbReference>
<keyword evidence="7 8" id="KW-0456">Lyase</keyword>
<dbReference type="SMART" id="SM00656">
    <property type="entry name" value="Amb_all"/>
    <property type="match status" value="1"/>
</dbReference>
<evidence type="ECO:0000256" key="5">
    <source>
        <dbReference type="ARBA" id="ARBA00022729"/>
    </source>
</evidence>
<dbReference type="AlphaFoldDB" id="A0A3L6RM97"/>
<evidence type="ECO:0000313" key="11">
    <source>
        <dbReference type="Proteomes" id="UP000275267"/>
    </source>
</evidence>
<evidence type="ECO:0000256" key="2">
    <source>
        <dbReference type="ARBA" id="ARBA00005220"/>
    </source>
</evidence>
<dbReference type="STRING" id="4540.A0A3L6RM97"/>
<dbReference type="PRINTS" id="PR00807">
    <property type="entry name" value="AMBALLERGEN"/>
</dbReference>
<dbReference type="OrthoDB" id="1637350at2759"/>
<feature type="domain" description="Pectate lyase" evidence="9">
    <location>
        <begin position="103"/>
        <end position="300"/>
    </location>
</feature>